<evidence type="ECO:0000256" key="5">
    <source>
        <dbReference type="RuleBase" id="RU363034"/>
    </source>
</evidence>
<evidence type="ECO:0000256" key="4">
    <source>
        <dbReference type="ARBA" id="ARBA00023157"/>
    </source>
</evidence>
<dbReference type="PRINTS" id="PR00722">
    <property type="entry name" value="CHYMOTRYPSIN"/>
</dbReference>
<keyword evidence="3 5" id="KW-0720">Serine protease</keyword>
<dbReference type="Pfam" id="PF00089">
    <property type="entry name" value="Trypsin"/>
    <property type="match status" value="1"/>
</dbReference>
<dbReference type="PROSITE" id="PS50240">
    <property type="entry name" value="TRYPSIN_DOM"/>
    <property type="match status" value="1"/>
</dbReference>
<comment type="caution">
    <text evidence="8">The sequence shown here is derived from an EMBL/GenBank/DDBJ whole genome shotgun (WGS) entry which is preliminary data.</text>
</comment>
<feature type="signal peptide" evidence="6">
    <location>
        <begin position="1"/>
        <end position="17"/>
    </location>
</feature>
<dbReference type="Proteomes" id="UP000029964">
    <property type="component" value="Unassembled WGS sequence"/>
</dbReference>
<keyword evidence="2 5" id="KW-0378">Hydrolase</keyword>
<keyword evidence="1 5" id="KW-0645">Protease</keyword>
<dbReference type="OrthoDB" id="6380398at2759"/>
<evidence type="ECO:0000256" key="1">
    <source>
        <dbReference type="ARBA" id="ARBA00022670"/>
    </source>
</evidence>
<dbReference type="CDD" id="cd00190">
    <property type="entry name" value="Tryp_SPc"/>
    <property type="match status" value="1"/>
</dbReference>
<dbReference type="GO" id="GO:0004252">
    <property type="term" value="F:serine-type endopeptidase activity"/>
    <property type="evidence" value="ECO:0007669"/>
    <property type="project" value="InterPro"/>
</dbReference>
<gene>
    <name evidence="8" type="ORF">ACRE_057750</name>
</gene>
<dbReference type="Gene3D" id="2.40.10.10">
    <property type="entry name" value="Trypsin-like serine proteases"/>
    <property type="match status" value="2"/>
</dbReference>
<dbReference type="HOGENOM" id="CLU_006842_7_5_1"/>
<dbReference type="EMBL" id="JPKY01000068">
    <property type="protein sequence ID" value="KFH43498.1"/>
    <property type="molecule type" value="Genomic_DNA"/>
</dbReference>
<keyword evidence="6" id="KW-0732">Signal</keyword>
<evidence type="ECO:0000256" key="6">
    <source>
        <dbReference type="SAM" id="SignalP"/>
    </source>
</evidence>
<sequence length="253" mass="25580">MAPKFVLAAAFAGVATAAALPRGISDILIVGGEPAQEGDFPFIVSLQQGGSHFCGGTLIGSNKVVTAAHCSEGQDPASVSVRAGSLSWSSGGVEAKVDSITVHPDYDAQTIDNDVAVWTLADAIEEGDGVSFGSLPQQGSDLSGNATVTVAGWGALEQGDPQLPDELMKVSVPVTDRATCSSQYGAGKITENMVCAGLDEGGKDACQGDSGGPLVDEQGTLVGVVSWGQGCAQAGFSGVYARVGSFVEWIGQQ</sequence>
<evidence type="ECO:0000259" key="7">
    <source>
        <dbReference type="PROSITE" id="PS50240"/>
    </source>
</evidence>
<evidence type="ECO:0000313" key="9">
    <source>
        <dbReference type="Proteomes" id="UP000029964"/>
    </source>
</evidence>
<dbReference type="PROSITE" id="PS00134">
    <property type="entry name" value="TRYPSIN_HIS"/>
    <property type="match status" value="1"/>
</dbReference>
<dbReference type="InterPro" id="IPR009003">
    <property type="entry name" value="Peptidase_S1_PA"/>
</dbReference>
<feature type="chain" id="PRO_5001815348" evidence="6">
    <location>
        <begin position="18"/>
        <end position="253"/>
    </location>
</feature>
<dbReference type="InterPro" id="IPR001254">
    <property type="entry name" value="Trypsin_dom"/>
</dbReference>
<dbReference type="PANTHER" id="PTHR24252:SF7">
    <property type="entry name" value="HYALIN"/>
    <property type="match status" value="1"/>
</dbReference>
<dbReference type="InterPro" id="IPR018114">
    <property type="entry name" value="TRYPSIN_HIS"/>
</dbReference>
<dbReference type="InterPro" id="IPR043504">
    <property type="entry name" value="Peptidase_S1_PA_chymotrypsin"/>
</dbReference>
<dbReference type="SMART" id="SM00020">
    <property type="entry name" value="Tryp_SPc"/>
    <property type="match status" value="1"/>
</dbReference>
<dbReference type="PROSITE" id="PS00135">
    <property type="entry name" value="TRYPSIN_SER"/>
    <property type="match status" value="1"/>
</dbReference>
<dbReference type="GO" id="GO:0006508">
    <property type="term" value="P:proteolysis"/>
    <property type="evidence" value="ECO:0007669"/>
    <property type="project" value="UniProtKB-KW"/>
</dbReference>
<keyword evidence="9" id="KW-1185">Reference proteome</keyword>
<proteinExistence type="predicted"/>
<feature type="domain" description="Peptidase S1" evidence="7">
    <location>
        <begin position="29"/>
        <end position="253"/>
    </location>
</feature>
<evidence type="ECO:0000256" key="3">
    <source>
        <dbReference type="ARBA" id="ARBA00022825"/>
    </source>
</evidence>
<keyword evidence="4" id="KW-1015">Disulfide bond</keyword>
<name>A0A086T2B6_HAPC1</name>
<dbReference type="InterPro" id="IPR001314">
    <property type="entry name" value="Peptidase_S1A"/>
</dbReference>
<evidence type="ECO:0000313" key="8">
    <source>
        <dbReference type="EMBL" id="KFH43498.1"/>
    </source>
</evidence>
<dbReference type="FunFam" id="2.40.10.10:FF:000077">
    <property type="entry name" value="Predicted protein"/>
    <property type="match status" value="1"/>
</dbReference>
<dbReference type="SUPFAM" id="SSF50494">
    <property type="entry name" value="Trypsin-like serine proteases"/>
    <property type="match status" value="1"/>
</dbReference>
<dbReference type="InterPro" id="IPR033116">
    <property type="entry name" value="TRYPSIN_SER"/>
</dbReference>
<accession>A0A086T2B6</accession>
<organism evidence="8 9">
    <name type="scientific">Hapsidospora chrysogenum (strain ATCC 11550 / CBS 779.69 / DSM 880 / IAM 14645 / JCM 23072 / IMI 49137)</name>
    <name type="common">Acremonium chrysogenum</name>
    <dbReference type="NCBI Taxonomy" id="857340"/>
    <lineage>
        <taxon>Eukaryota</taxon>
        <taxon>Fungi</taxon>
        <taxon>Dikarya</taxon>
        <taxon>Ascomycota</taxon>
        <taxon>Pezizomycotina</taxon>
        <taxon>Sordariomycetes</taxon>
        <taxon>Hypocreomycetidae</taxon>
        <taxon>Hypocreales</taxon>
        <taxon>Bionectriaceae</taxon>
        <taxon>Hapsidospora</taxon>
    </lineage>
</organism>
<dbReference type="STRING" id="857340.A0A086T2B6"/>
<dbReference type="PANTHER" id="PTHR24252">
    <property type="entry name" value="ACROSIN-RELATED"/>
    <property type="match status" value="1"/>
</dbReference>
<protein>
    <submittedName>
        <fullName evidence="8">Trypsin-like protein</fullName>
    </submittedName>
</protein>
<dbReference type="AlphaFoldDB" id="A0A086T2B6"/>
<evidence type="ECO:0000256" key="2">
    <source>
        <dbReference type="ARBA" id="ARBA00022801"/>
    </source>
</evidence>
<reference evidence="9" key="1">
    <citation type="journal article" date="2014" name="Genome Announc.">
        <title>Genome sequence and annotation of Acremonium chrysogenum, producer of the beta-lactam antibiotic cephalosporin C.</title>
        <authorList>
            <person name="Terfehr D."/>
            <person name="Dahlmann T.A."/>
            <person name="Specht T."/>
            <person name="Zadra I."/>
            <person name="Kuernsteiner H."/>
            <person name="Kueck U."/>
        </authorList>
    </citation>
    <scope>NUCLEOTIDE SEQUENCE [LARGE SCALE GENOMIC DNA]</scope>
    <source>
        <strain evidence="9">ATCC 11550 / CBS 779.69 / DSM 880 / IAM 14645 / JCM 23072 / IMI 49137</strain>
    </source>
</reference>